<evidence type="ECO:0000256" key="1">
    <source>
        <dbReference type="SAM" id="MobiDB-lite"/>
    </source>
</evidence>
<comment type="caution">
    <text evidence="2">The sequence shown here is derived from an EMBL/GenBank/DDBJ whole genome shotgun (WGS) entry which is preliminary data.</text>
</comment>
<dbReference type="PANTHER" id="PTHR42891">
    <property type="entry name" value="D-GLYCERO-BETA-D-MANNO-HEPTOSE-1,7-BISPHOSPHATE 7-PHOSPHATASE"/>
    <property type="match status" value="1"/>
</dbReference>
<dbReference type="GO" id="GO:0005975">
    <property type="term" value="P:carbohydrate metabolic process"/>
    <property type="evidence" value="ECO:0007669"/>
    <property type="project" value="InterPro"/>
</dbReference>
<sequence length="214" mass="21403">MAYLGDPVPTVPQPRPSGDSTDRSGPWLFACPDCVAADGPAGAVLFGRDGTLIQDVSCNGDPAMVHPMAGIRAALAALRGAGFALGVVSNQPGVARGLIGRGQVEAVQARAEALLGPFDVWAVCPHGSHDGCLCRMPAPALLTAACRALGLPPARVTVIGCSDAVIAAALAAGVHAIRVPEAARPASGPCPPCTLTSCRAADGPAQAADLLLHL</sequence>
<dbReference type="Proteomes" id="UP000450000">
    <property type="component" value="Unassembled WGS sequence"/>
</dbReference>
<keyword evidence="2" id="KW-0378">Hydrolase</keyword>
<evidence type="ECO:0000313" key="2">
    <source>
        <dbReference type="EMBL" id="MQS16803.1"/>
    </source>
</evidence>
<dbReference type="OrthoDB" id="9781367at2"/>
<dbReference type="InterPro" id="IPR006549">
    <property type="entry name" value="HAD-SF_hydro_IIIA"/>
</dbReference>
<dbReference type="Gene3D" id="3.40.50.1000">
    <property type="entry name" value="HAD superfamily/HAD-like"/>
    <property type="match status" value="1"/>
</dbReference>
<proteinExistence type="predicted"/>
<dbReference type="InterPro" id="IPR023214">
    <property type="entry name" value="HAD_sf"/>
</dbReference>
<protein>
    <submittedName>
        <fullName evidence="2">HAD-IIIA family hydrolase</fullName>
    </submittedName>
</protein>
<dbReference type="RefSeq" id="WP_153468355.1">
    <property type="nucleotide sequence ID" value="NZ_WBOF01000003.1"/>
</dbReference>
<accession>A0A6N7L4K9</accession>
<reference evidence="2 3" key="1">
    <citation type="submission" date="2019-09" db="EMBL/GenBank/DDBJ databases">
        <title>Genome Sequences of Streptomyces kaniharaensis ATCC 21070.</title>
        <authorList>
            <person name="Zhu W."/>
            <person name="De Crecy-Lagard V."/>
            <person name="Richards N.G."/>
        </authorList>
    </citation>
    <scope>NUCLEOTIDE SEQUENCE [LARGE SCALE GENOMIC DNA]</scope>
    <source>
        <strain evidence="2 3">SF-557</strain>
    </source>
</reference>
<dbReference type="InterPro" id="IPR036412">
    <property type="entry name" value="HAD-like_sf"/>
</dbReference>
<evidence type="ECO:0000313" key="3">
    <source>
        <dbReference type="Proteomes" id="UP000450000"/>
    </source>
</evidence>
<organism evidence="2 3">
    <name type="scientific">Streptomyces kaniharaensis</name>
    <dbReference type="NCBI Taxonomy" id="212423"/>
    <lineage>
        <taxon>Bacteria</taxon>
        <taxon>Bacillati</taxon>
        <taxon>Actinomycetota</taxon>
        <taxon>Actinomycetes</taxon>
        <taxon>Kitasatosporales</taxon>
        <taxon>Streptomycetaceae</taxon>
        <taxon>Streptomyces</taxon>
    </lineage>
</organism>
<dbReference type="GO" id="GO:0016791">
    <property type="term" value="F:phosphatase activity"/>
    <property type="evidence" value="ECO:0007669"/>
    <property type="project" value="InterPro"/>
</dbReference>
<name>A0A6N7L4K9_9ACTN</name>
<dbReference type="AlphaFoldDB" id="A0A6N7L4K9"/>
<dbReference type="EMBL" id="WBOF01000003">
    <property type="protein sequence ID" value="MQS16803.1"/>
    <property type="molecule type" value="Genomic_DNA"/>
</dbReference>
<dbReference type="InterPro" id="IPR004446">
    <property type="entry name" value="Heptose_bisP_phosphatase"/>
</dbReference>
<dbReference type="Pfam" id="PF00702">
    <property type="entry name" value="Hydrolase"/>
    <property type="match status" value="1"/>
</dbReference>
<feature type="region of interest" description="Disordered" evidence="1">
    <location>
        <begin position="1"/>
        <end position="23"/>
    </location>
</feature>
<dbReference type="SUPFAM" id="SSF56784">
    <property type="entry name" value="HAD-like"/>
    <property type="match status" value="1"/>
</dbReference>
<gene>
    <name evidence="2" type="ORF">F7Q99_32605</name>
</gene>
<dbReference type="PANTHER" id="PTHR42891:SF1">
    <property type="entry name" value="D-GLYCERO-BETA-D-MANNO-HEPTOSE-1,7-BISPHOSPHATE 7-PHOSPHATASE"/>
    <property type="match status" value="1"/>
</dbReference>
<dbReference type="NCBIfam" id="TIGR01662">
    <property type="entry name" value="HAD-SF-IIIA"/>
    <property type="match status" value="1"/>
</dbReference>
<keyword evidence="3" id="KW-1185">Reference proteome</keyword>